<dbReference type="GO" id="GO:0016740">
    <property type="term" value="F:transferase activity"/>
    <property type="evidence" value="ECO:0007669"/>
    <property type="project" value="UniProtKB-KW"/>
</dbReference>
<evidence type="ECO:0000313" key="2">
    <source>
        <dbReference type="EMBL" id="QJA84028.1"/>
    </source>
</evidence>
<sequence length="284" mass="32695">MIDPTTGAQLPDECMNLAPKWLLNGFPKAGLHFCQLMMRPLAIQMPPGQLHGAPFVGTFAGRSWTEEWVNIEQFMYHVSRLRPGHHFYSHIGHQPAIEAFLYYLGVAHVFVIRDLRDVAVSQAHHVWDDNNNLAHPDKELYRDLGSFDKALEACIVGLKRYPGVMRRWSYYAPWVEADWIYQFRFERARYEPETVAREMVTYGVGRAAGIFGYNLRAEGPALDVTVEKMVASAEQRERSITYRPGGGVSGGWKDAFTERHKRLFKETDKDNWLVRLGYAQSDDW</sequence>
<keyword evidence="1" id="KW-0808">Transferase</keyword>
<dbReference type="InterPro" id="IPR027417">
    <property type="entry name" value="P-loop_NTPase"/>
</dbReference>
<name>A0A6M3J4M8_9ZZZZ</name>
<gene>
    <name evidence="2" type="ORF">MM415A00233_0030</name>
    <name evidence="1" type="ORF">MM415B00478_0041</name>
</gene>
<proteinExistence type="predicted"/>
<protein>
    <submittedName>
        <fullName evidence="1">Putative sulfotransferase</fullName>
    </submittedName>
</protein>
<dbReference type="SUPFAM" id="SSF52540">
    <property type="entry name" value="P-loop containing nucleoside triphosphate hydrolases"/>
    <property type="match status" value="1"/>
</dbReference>
<dbReference type="AlphaFoldDB" id="A0A6M3J4M8"/>
<evidence type="ECO:0000313" key="1">
    <source>
        <dbReference type="EMBL" id="QJA64644.1"/>
    </source>
</evidence>
<reference evidence="1" key="1">
    <citation type="submission" date="2020-03" db="EMBL/GenBank/DDBJ databases">
        <title>The deep terrestrial virosphere.</title>
        <authorList>
            <person name="Holmfeldt K."/>
            <person name="Nilsson E."/>
            <person name="Simone D."/>
            <person name="Lopez-Fernandez M."/>
            <person name="Wu X."/>
            <person name="de Brujin I."/>
            <person name="Lundin D."/>
            <person name="Andersson A."/>
            <person name="Bertilsson S."/>
            <person name="Dopson M."/>
        </authorList>
    </citation>
    <scope>NUCLEOTIDE SEQUENCE</scope>
    <source>
        <strain evidence="2">MM415A00233</strain>
        <strain evidence="1">MM415B00478</strain>
    </source>
</reference>
<dbReference type="EMBL" id="MT142522">
    <property type="protein sequence ID" value="QJA84028.1"/>
    <property type="molecule type" value="Genomic_DNA"/>
</dbReference>
<dbReference type="EMBL" id="MT141523">
    <property type="protein sequence ID" value="QJA64644.1"/>
    <property type="molecule type" value="Genomic_DNA"/>
</dbReference>
<accession>A0A6M3J4M8</accession>
<dbReference type="Gene3D" id="3.40.50.300">
    <property type="entry name" value="P-loop containing nucleotide triphosphate hydrolases"/>
    <property type="match status" value="1"/>
</dbReference>
<organism evidence="1">
    <name type="scientific">viral metagenome</name>
    <dbReference type="NCBI Taxonomy" id="1070528"/>
    <lineage>
        <taxon>unclassified sequences</taxon>
        <taxon>metagenomes</taxon>
        <taxon>organismal metagenomes</taxon>
    </lineage>
</organism>